<dbReference type="CDD" id="cd02513">
    <property type="entry name" value="CMP-NeuAc_Synthase"/>
    <property type="match status" value="1"/>
</dbReference>
<dbReference type="SUPFAM" id="SSF53448">
    <property type="entry name" value="Nucleotide-diphospho-sugar transferases"/>
    <property type="match status" value="1"/>
</dbReference>
<evidence type="ECO:0000313" key="1">
    <source>
        <dbReference type="EMBL" id="MBO8476174.1"/>
    </source>
</evidence>
<keyword evidence="1" id="KW-0548">Nucleotidyltransferase</keyword>
<dbReference type="PANTHER" id="PTHR21485:SF6">
    <property type="entry name" value="N-ACYLNEURAMINATE CYTIDYLYLTRANSFERASE-RELATED"/>
    <property type="match status" value="1"/>
</dbReference>
<dbReference type="Gene3D" id="3.90.550.10">
    <property type="entry name" value="Spore Coat Polysaccharide Biosynthesis Protein SpsA, Chain A"/>
    <property type="match status" value="1"/>
</dbReference>
<protein>
    <submittedName>
        <fullName evidence="1">Acylneuraminate cytidylyltransferase family protein</fullName>
    </submittedName>
</protein>
<reference evidence="1" key="2">
    <citation type="journal article" date="2021" name="PeerJ">
        <title>Extensive microbial diversity within the chicken gut microbiome revealed by metagenomics and culture.</title>
        <authorList>
            <person name="Gilroy R."/>
            <person name="Ravi A."/>
            <person name="Getino M."/>
            <person name="Pursley I."/>
            <person name="Horton D.L."/>
            <person name="Alikhan N.F."/>
            <person name="Baker D."/>
            <person name="Gharbi K."/>
            <person name="Hall N."/>
            <person name="Watson M."/>
            <person name="Adriaenssens E.M."/>
            <person name="Foster-Nyarko E."/>
            <person name="Jarju S."/>
            <person name="Secka A."/>
            <person name="Antonio M."/>
            <person name="Oren A."/>
            <person name="Chaudhuri R.R."/>
            <person name="La Ragione R."/>
            <person name="Hildebrand F."/>
            <person name="Pallen M.J."/>
        </authorList>
    </citation>
    <scope>NUCLEOTIDE SEQUENCE</scope>
    <source>
        <strain evidence="1">6919</strain>
    </source>
</reference>
<name>A0A9D9INH4_9BACT</name>
<dbReference type="GO" id="GO:0008781">
    <property type="term" value="F:N-acylneuraminate cytidylyltransferase activity"/>
    <property type="evidence" value="ECO:0007669"/>
    <property type="project" value="TreeGrafter"/>
</dbReference>
<keyword evidence="1" id="KW-0808">Transferase</keyword>
<sequence>MRTLYVIPARGGSKGIPHKNIRPLGGIPLIGYSVRVARELADDRDICVSTDDPEIAATVENMGLKVPFLRPAELATDKSGTYEVLLHALDFYASQGIDYDVIVLLQPTSPFRRADDVRRAMALYTPDIDMVVTVKEAASNPYYNCYETDADGFLHISKGEGDYTRRQDAPKVWEYNGAVYVINTHSLRQMPLGQFRRRVMCEMDARRSVDLDTEIDWLVAEKLIENGILDE</sequence>
<organism evidence="1 2">
    <name type="scientific">Candidatus Limisoma faecipullorum</name>
    <dbReference type="NCBI Taxonomy" id="2840854"/>
    <lineage>
        <taxon>Bacteria</taxon>
        <taxon>Pseudomonadati</taxon>
        <taxon>Bacteroidota</taxon>
        <taxon>Bacteroidia</taxon>
        <taxon>Bacteroidales</taxon>
        <taxon>Candidatus Limisoma</taxon>
    </lineage>
</organism>
<reference evidence="1" key="1">
    <citation type="submission" date="2020-10" db="EMBL/GenBank/DDBJ databases">
        <authorList>
            <person name="Gilroy R."/>
        </authorList>
    </citation>
    <scope>NUCLEOTIDE SEQUENCE</scope>
    <source>
        <strain evidence="1">6919</strain>
    </source>
</reference>
<dbReference type="EMBL" id="JADIMC010000048">
    <property type="protein sequence ID" value="MBO8476174.1"/>
    <property type="molecule type" value="Genomic_DNA"/>
</dbReference>
<dbReference type="Pfam" id="PF02348">
    <property type="entry name" value="CTP_transf_3"/>
    <property type="match status" value="1"/>
</dbReference>
<dbReference type="InterPro" id="IPR050793">
    <property type="entry name" value="CMP-NeuNAc_synthase"/>
</dbReference>
<proteinExistence type="predicted"/>
<dbReference type="AlphaFoldDB" id="A0A9D9INH4"/>
<dbReference type="InterPro" id="IPR029044">
    <property type="entry name" value="Nucleotide-diphossugar_trans"/>
</dbReference>
<evidence type="ECO:0000313" key="2">
    <source>
        <dbReference type="Proteomes" id="UP000823598"/>
    </source>
</evidence>
<accession>A0A9D9INH4</accession>
<dbReference type="Proteomes" id="UP000823598">
    <property type="component" value="Unassembled WGS sequence"/>
</dbReference>
<dbReference type="InterPro" id="IPR003329">
    <property type="entry name" value="Cytidylyl_trans"/>
</dbReference>
<comment type="caution">
    <text evidence="1">The sequence shown here is derived from an EMBL/GenBank/DDBJ whole genome shotgun (WGS) entry which is preliminary data.</text>
</comment>
<gene>
    <name evidence="1" type="ORF">IAB88_04205</name>
</gene>
<dbReference type="PANTHER" id="PTHR21485">
    <property type="entry name" value="HAD SUPERFAMILY MEMBERS CMAS AND KDSC"/>
    <property type="match status" value="1"/>
</dbReference>